<feature type="domain" description="PiggyBac transposable element-derived protein" evidence="1">
    <location>
        <begin position="4"/>
        <end position="124"/>
    </location>
</feature>
<dbReference type="PANTHER" id="PTHR46599">
    <property type="entry name" value="PIGGYBAC TRANSPOSABLE ELEMENT-DERIVED PROTEIN 4"/>
    <property type="match status" value="1"/>
</dbReference>
<protein>
    <submittedName>
        <fullName evidence="2">DDE_Tnp_1_7 domain-containing protein</fullName>
    </submittedName>
</protein>
<accession>A0A182S095</accession>
<dbReference type="EnsemblMetazoa" id="AFUN011978-RA">
    <property type="protein sequence ID" value="AFUN011978-PA"/>
    <property type="gene ID" value="AFUN011978"/>
</dbReference>
<proteinExistence type="predicted"/>
<name>A0A182S095_ANOFN</name>
<organism evidence="2">
    <name type="scientific">Anopheles funestus</name>
    <name type="common">African malaria mosquito</name>
    <dbReference type="NCBI Taxonomy" id="62324"/>
    <lineage>
        <taxon>Eukaryota</taxon>
        <taxon>Metazoa</taxon>
        <taxon>Ecdysozoa</taxon>
        <taxon>Arthropoda</taxon>
        <taxon>Hexapoda</taxon>
        <taxon>Insecta</taxon>
        <taxon>Pterygota</taxon>
        <taxon>Neoptera</taxon>
        <taxon>Endopterygota</taxon>
        <taxon>Diptera</taxon>
        <taxon>Nematocera</taxon>
        <taxon>Culicoidea</taxon>
        <taxon>Culicidae</taxon>
        <taxon>Anophelinae</taxon>
        <taxon>Anopheles</taxon>
    </lineage>
</organism>
<dbReference type="InterPro" id="IPR029526">
    <property type="entry name" value="PGBD"/>
</dbReference>
<sequence>MGVQVVLKLMKPILNKGHCLTTDNFYTSPRLAEILLQHKTDMIRTMRLNKQGVPKELQQQILKRVKLSLTAKEKFAFSNGKTRRIMVEVLQNGSHKQNPELVKDYSYTMGGVDKVDQNLTNYAVIKNGEKNII</sequence>
<evidence type="ECO:0000259" key="1">
    <source>
        <dbReference type="Pfam" id="PF13843"/>
    </source>
</evidence>
<dbReference type="VEuPathDB" id="VectorBase:AFUN011978"/>
<dbReference type="Pfam" id="PF13843">
    <property type="entry name" value="DDE_Tnp_1_7"/>
    <property type="match status" value="1"/>
</dbReference>
<dbReference type="AlphaFoldDB" id="A0A182S095"/>
<dbReference type="PANTHER" id="PTHR46599:SF3">
    <property type="entry name" value="PIGGYBAC TRANSPOSABLE ELEMENT-DERIVED PROTEIN 4"/>
    <property type="match status" value="1"/>
</dbReference>
<evidence type="ECO:0000313" key="2">
    <source>
        <dbReference type="EnsemblMetazoa" id="AFUN011978-PA"/>
    </source>
</evidence>
<dbReference type="STRING" id="62324.A0A182S095"/>
<reference evidence="2" key="1">
    <citation type="submission" date="2020-05" db="UniProtKB">
        <authorList>
            <consortium name="EnsemblMetazoa"/>
        </authorList>
    </citation>
    <scope>IDENTIFICATION</scope>
    <source>
        <strain evidence="2">FUMOZ</strain>
    </source>
</reference>